<protein>
    <recommendedName>
        <fullName evidence="8">Ammonium transporter</fullName>
    </recommendedName>
</protein>
<feature type="transmembrane region" description="Helical" evidence="8">
    <location>
        <begin position="378"/>
        <end position="397"/>
    </location>
</feature>
<evidence type="ECO:0000256" key="8">
    <source>
        <dbReference type="RuleBase" id="RU362002"/>
    </source>
</evidence>
<evidence type="ECO:0000256" key="7">
    <source>
        <dbReference type="ARBA" id="ARBA00023177"/>
    </source>
</evidence>
<dbReference type="PANTHER" id="PTHR43029:SF10">
    <property type="entry name" value="AMMONIUM TRANSPORTER MEP2"/>
    <property type="match status" value="1"/>
</dbReference>
<evidence type="ECO:0000259" key="10">
    <source>
        <dbReference type="Pfam" id="PF00909"/>
    </source>
</evidence>
<comment type="subcellular location">
    <subcellularLocation>
        <location evidence="8">Cell membrane</location>
        <topology evidence="8">Multi-pass membrane protein</topology>
    </subcellularLocation>
    <subcellularLocation>
        <location evidence="1">Membrane</location>
        <topology evidence="1">Multi-pass membrane protein</topology>
    </subcellularLocation>
</comment>
<dbReference type="SUPFAM" id="SSF111352">
    <property type="entry name" value="Ammonium transporter"/>
    <property type="match status" value="1"/>
</dbReference>
<keyword evidence="6 8" id="KW-0472">Membrane</keyword>
<keyword evidence="9" id="KW-0732">Signal</keyword>
<feature type="transmembrane region" description="Helical" evidence="8">
    <location>
        <begin position="199"/>
        <end position="221"/>
    </location>
</feature>
<dbReference type="InterPro" id="IPR001905">
    <property type="entry name" value="Ammonium_transpt"/>
</dbReference>
<dbReference type="PROSITE" id="PS01219">
    <property type="entry name" value="AMMONIUM_TRANSP"/>
    <property type="match status" value="1"/>
</dbReference>
<keyword evidence="12" id="KW-1185">Reference proteome</keyword>
<dbReference type="InterPro" id="IPR024041">
    <property type="entry name" value="NH4_transpt_AmtB-like_dom"/>
</dbReference>
<evidence type="ECO:0000313" key="12">
    <source>
        <dbReference type="Proteomes" id="UP000515804"/>
    </source>
</evidence>
<evidence type="ECO:0000256" key="2">
    <source>
        <dbReference type="ARBA" id="ARBA00005887"/>
    </source>
</evidence>
<feature type="domain" description="Ammonium transporter AmtB-like" evidence="10">
    <location>
        <begin position="106"/>
        <end position="532"/>
    </location>
</feature>
<dbReference type="EMBL" id="CP060719">
    <property type="protein sequence ID" value="QNN71078.1"/>
    <property type="molecule type" value="Genomic_DNA"/>
</dbReference>
<feature type="transmembrane region" description="Helical" evidence="8">
    <location>
        <begin position="403"/>
        <end position="422"/>
    </location>
</feature>
<comment type="similarity">
    <text evidence="2 8">Belongs to the ammonia transporter channel (TC 1.A.11.2) family.</text>
</comment>
<gene>
    <name evidence="11" type="primary">amt</name>
    <name evidence="11" type="ORF">H9L16_05785</name>
</gene>
<keyword evidence="7 8" id="KW-0924">Ammonia transport</keyword>
<dbReference type="NCBIfam" id="TIGR00836">
    <property type="entry name" value="amt"/>
    <property type="match status" value="1"/>
</dbReference>
<feature type="signal peptide" evidence="9">
    <location>
        <begin position="1"/>
        <end position="34"/>
    </location>
</feature>
<dbReference type="RefSeq" id="WP_187553593.1">
    <property type="nucleotide sequence ID" value="NZ_BMZL01000001.1"/>
</dbReference>
<dbReference type="Gene3D" id="1.10.3430.10">
    <property type="entry name" value="Ammonium transporter AmtB like domains"/>
    <property type="match status" value="1"/>
</dbReference>
<keyword evidence="3 8" id="KW-0813">Transport</keyword>
<sequence length="534" mass="54509">MKTRRFSGWKTRVQSVLLAALCGVAALTALPAFAQDPATPAPVETAAAPAAEAPLVAPEVAPADTTSAPAEVVATEAVAPVEAAAAEEAAPAEEAPAPSISKPDTVWVLVCAALVIFMTLPGLALFYGGLVRSKNVLSILIQNLAVFSLVAVLWALYGYSFAFTEGNAFIGGTNRVLAAGLNASSIGATFTKGVYIPELAFFVFQGAFACITCALVVGAFAERVKFAGVMLFTVLWFTFAYLPMAHMVWFFPGPDAFTSTEAVDGVLAKSGYLWAKGALDFAGGTVVHINAAIAGLVGAYVIGKRTGYGREAIKPHNLTQTMVGASILWVGWFGFNAGSALEAGGVAAIAFVNTFLATAAAVVAWLTVEWIGKGKPSLLGAASGAVAGLVAITPAAGLVGLNGALVIGAIAGVVCLWGVSGLKRLLGADDSLDVFGVHGVGGITGALLTGVFAAPSLGGAGIWDYVTETGVAEYSIGSQVWIQAQGVLITIALSGVVALVSYLIVKYTVGLRVSEEAEREGLDITSHGEAAYES</sequence>
<evidence type="ECO:0000256" key="9">
    <source>
        <dbReference type="SAM" id="SignalP"/>
    </source>
</evidence>
<evidence type="ECO:0000256" key="6">
    <source>
        <dbReference type="ARBA" id="ARBA00023136"/>
    </source>
</evidence>
<dbReference type="Proteomes" id="UP000515804">
    <property type="component" value="Chromosome"/>
</dbReference>
<accession>A0A7G9STA3</accession>
<feature type="transmembrane region" description="Helical" evidence="8">
    <location>
        <begin position="139"/>
        <end position="157"/>
    </location>
</feature>
<feature type="transmembrane region" description="Helical" evidence="8">
    <location>
        <begin position="347"/>
        <end position="366"/>
    </location>
</feature>
<keyword evidence="5 8" id="KW-1133">Transmembrane helix</keyword>
<evidence type="ECO:0000256" key="5">
    <source>
        <dbReference type="ARBA" id="ARBA00022989"/>
    </source>
</evidence>
<proteinExistence type="inferred from homology"/>
<evidence type="ECO:0000256" key="4">
    <source>
        <dbReference type="ARBA" id="ARBA00022692"/>
    </source>
</evidence>
<feature type="transmembrane region" description="Helical" evidence="8">
    <location>
        <begin position="106"/>
        <end position="127"/>
    </location>
</feature>
<name>A0A7G9STA3_9GAMM</name>
<dbReference type="PANTHER" id="PTHR43029">
    <property type="entry name" value="AMMONIUM TRANSPORTER MEP2"/>
    <property type="match status" value="1"/>
</dbReference>
<feature type="chain" id="PRO_5028921780" description="Ammonium transporter" evidence="9">
    <location>
        <begin position="35"/>
        <end position="534"/>
    </location>
</feature>
<feature type="transmembrane region" description="Helical" evidence="8">
    <location>
        <begin position="480"/>
        <end position="505"/>
    </location>
</feature>
<evidence type="ECO:0000256" key="3">
    <source>
        <dbReference type="ARBA" id="ARBA00022448"/>
    </source>
</evidence>
<dbReference type="GO" id="GO:0008519">
    <property type="term" value="F:ammonium channel activity"/>
    <property type="evidence" value="ECO:0007669"/>
    <property type="project" value="InterPro"/>
</dbReference>
<dbReference type="AlphaFoldDB" id="A0A7G9STA3"/>
<feature type="transmembrane region" description="Helical" evidence="8">
    <location>
        <begin position="281"/>
        <end position="302"/>
    </location>
</feature>
<reference evidence="11 12" key="1">
    <citation type="submission" date="2020-08" db="EMBL/GenBank/DDBJ databases">
        <title>Genome sequence of Thermomonas carbonis KCTC 42013T.</title>
        <authorList>
            <person name="Hyun D.-W."/>
            <person name="Bae J.-W."/>
        </authorList>
    </citation>
    <scope>NUCLEOTIDE SEQUENCE [LARGE SCALE GENOMIC DNA]</scope>
    <source>
        <strain evidence="11 12">KCTC 42013</strain>
    </source>
</reference>
<dbReference type="InterPro" id="IPR018047">
    <property type="entry name" value="Ammonium_transpt_CS"/>
</dbReference>
<evidence type="ECO:0000313" key="11">
    <source>
        <dbReference type="EMBL" id="QNN71078.1"/>
    </source>
</evidence>
<organism evidence="11 12">
    <name type="scientific">Thermomonas carbonis</name>
    <dbReference type="NCBI Taxonomy" id="1463158"/>
    <lineage>
        <taxon>Bacteria</taxon>
        <taxon>Pseudomonadati</taxon>
        <taxon>Pseudomonadota</taxon>
        <taxon>Gammaproteobacteria</taxon>
        <taxon>Lysobacterales</taxon>
        <taxon>Lysobacteraceae</taxon>
        <taxon>Thermomonas</taxon>
    </lineage>
</organism>
<dbReference type="InterPro" id="IPR029020">
    <property type="entry name" value="Ammonium/urea_transptr"/>
</dbReference>
<feature type="transmembrane region" description="Helical" evidence="8">
    <location>
        <begin position="434"/>
        <end position="460"/>
    </location>
</feature>
<dbReference type="KEGG" id="tcn:H9L16_05785"/>
<feature type="transmembrane region" description="Helical" evidence="8">
    <location>
        <begin position="228"/>
        <end position="251"/>
    </location>
</feature>
<dbReference type="Pfam" id="PF00909">
    <property type="entry name" value="Ammonium_transp"/>
    <property type="match status" value="1"/>
</dbReference>
<evidence type="ECO:0000256" key="1">
    <source>
        <dbReference type="ARBA" id="ARBA00004141"/>
    </source>
</evidence>
<keyword evidence="4 8" id="KW-0812">Transmembrane</keyword>
<dbReference type="GO" id="GO:0005886">
    <property type="term" value="C:plasma membrane"/>
    <property type="evidence" value="ECO:0007669"/>
    <property type="project" value="UniProtKB-SubCell"/>
</dbReference>